<dbReference type="RefSeq" id="WP_092008860.1">
    <property type="nucleotide sequence ID" value="NZ_FOYW01000001.1"/>
</dbReference>
<dbReference type="EMBL" id="FOYW01000001">
    <property type="protein sequence ID" value="SFR47787.1"/>
    <property type="molecule type" value="Genomic_DNA"/>
</dbReference>
<dbReference type="AlphaFoldDB" id="A0A1I6H0B1"/>
<sequence length="116" mass="12397">MSSKNPIYMFFEAPVSAGKSTLAGLPAATRNELFKDGCGVSADETVQAPTYLVPGFAFNSVKRVDKHGGTTLTAPINLAWRVGEGISEQLASFMESEYRLATAATALIRRLRPATS</sequence>
<organism evidence="1 2">
    <name type="scientific">Marinobacter daqiaonensis</name>
    <dbReference type="NCBI Taxonomy" id="650891"/>
    <lineage>
        <taxon>Bacteria</taxon>
        <taxon>Pseudomonadati</taxon>
        <taxon>Pseudomonadota</taxon>
        <taxon>Gammaproteobacteria</taxon>
        <taxon>Pseudomonadales</taxon>
        <taxon>Marinobacteraceae</taxon>
        <taxon>Marinobacter</taxon>
    </lineage>
</organism>
<evidence type="ECO:0000313" key="1">
    <source>
        <dbReference type="EMBL" id="SFR47787.1"/>
    </source>
</evidence>
<dbReference type="STRING" id="650891.SAMN05216203_0659"/>
<protein>
    <submittedName>
        <fullName evidence="1">Uncharacterized protein</fullName>
    </submittedName>
</protein>
<accession>A0A1I6H0B1</accession>
<dbReference type="Proteomes" id="UP000198644">
    <property type="component" value="Unassembled WGS sequence"/>
</dbReference>
<reference evidence="1 2" key="1">
    <citation type="submission" date="2016-10" db="EMBL/GenBank/DDBJ databases">
        <authorList>
            <person name="de Groot N.N."/>
        </authorList>
    </citation>
    <scope>NUCLEOTIDE SEQUENCE [LARGE SCALE GENOMIC DNA]</scope>
    <source>
        <strain evidence="1 2">CGMCC 1.9167</strain>
    </source>
</reference>
<proteinExistence type="predicted"/>
<evidence type="ECO:0000313" key="2">
    <source>
        <dbReference type="Proteomes" id="UP000198644"/>
    </source>
</evidence>
<name>A0A1I6H0B1_9GAMM</name>
<gene>
    <name evidence="1" type="ORF">SAMN05216203_0659</name>
</gene>
<keyword evidence="2" id="KW-1185">Reference proteome</keyword>